<organism evidence="2 3">
    <name type="scientific">Pseudoduganella namucuonensis</name>
    <dbReference type="NCBI Taxonomy" id="1035707"/>
    <lineage>
        <taxon>Bacteria</taxon>
        <taxon>Pseudomonadati</taxon>
        <taxon>Pseudomonadota</taxon>
        <taxon>Betaproteobacteria</taxon>
        <taxon>Burkholderiales</taxon>
        <taxon>Oxalobacteraceae</taxon>
        <taxon>Telluria group</taxon>
        <taxon>Pseudoduganella</taxon>
    </lineage>
</organism>
<dbReference type="EMBL" id="FPBO01000033">
    <property type="protein sequence ID" value="SFV11197.1"/>
    <property type="molecule type" value="Genomic_DNA"/>
</dbReference>
<dbReference type="RefSeq" id="WP_093558691.1">
    <property type="nucleotide sequence ID" value="NZ_FPBO01000033.1"/>
</dbReference>
<protein>
    <submittedName>
        <fullName evidence="2">Uncharacterized protein</fullName>
    </submittedName>
</protein>
<gene>
    <name evidence="2" type="ORF">SAMN05216552_103356</name>
</gene>
<dbReference type="Proteomes" id="UP000199391">
    <property type="component" value="Unassembled WGS sequence"/>
</dbReference>
<keyword evidence="1" id="KW-0812">Transmembrane</keyword>
<keyword evidence="3" id="KW-1185">Reference proteome</keyword>
<feature type="transmembrane region" description="Helical" evidence="1">
    <location>
        <begin position="32"/>
        <end position="51"/>
    </location>
</feature>
<dbReference type="STRING" id="1035707.SAMN05216552_103356"/>
<proteinExistence type="predicted"/>
<evidence type="ECO:0000313" key="2">
    <source>
        <dbReference type="EMBL" id="SFV11197.1"/>
    </source>
</evidence>
<sequence length="188" mass="21014">MRFFIDMRKNEAMALAIDQAIASLTLDSHTNALRIMACAGVPLAVVARVVFAKDQFRGRRRDFETAQLFDRALAIAKLYGPDDADAYFKLKNFAAALVVRVLSDGPHRGDLDGQVRWIDPPPDMPANQLQPPVCNPRQPYHADATARRFARDRASDLPGRGRWRLRRACPPCAALADAVSRFANWLMP</sequence>
<name>A0A1I7LNB9_9BURK</name>
<keyword evidence="1" id="KW-0472">Membrane</keyword>
<evidence type="ECO:0000313" key="3">
    <source>
        <dbReference type="Proteomes" id="UP000199391"/>
    </source>
</evidence>
<reference evidence="3" key="1">
    <citation type="submission" date="2016-10" db="EMBL/GenBank/DDBJ databases">
        <authorList>
            <person name="Varghese N."/>
            <person name="Submissions S."/>
        </authorList>
    </citation>
    <scope>NUCLEOTIDE SEQUENCE [LARGE SCALE GENOMIC DNA]</scope>
    <source>
        <strain evidence="3">CGMCC 1.11014</strain>
    </source>
</reference>
<evidence type="ECO:0000256" key="1">
    <source>
        <dbReference type="SAM" id="Phobius"/>
    </source>
</evidence>
<keyword evidence="1" id="KW-1133">Transmembrane helix</keyword>
<dbReference type="AlphaFoldDB" id="A0A1I7LNB9"/>
<accession>A0A1I7LNB9</accession>